<proteinExistence type="predicted"/>
<name>A0ACC4BX20_POPAL</name>
<keyword evidence="2" id="KW-1185">Reference proteome</keyword>
<organism evidence="1 2">
    <name type="scientific">Populus alba</name>
    <name type="common">White poplar</name>
    <dbReference type="NCBI Taxonomy" id="43335"/>
    <lineage>
        <taxon>Eukaryota</taxon>
        <taxon>Viridiplantae</taxon>
        <taxon>Streptophyta</taxon>
        <taxon>Embryophyta</taxon>
        <taxon>Tracheophyta</taxon>
        <taxon>Spermatophyta</taxon>
        <taxon>Magnoliopsida</taxon>
        <taxon>eudicotyledons</taxon>
        <taxon>Gunneridae</taxon>
        <taxon>Pentapetalae</taxon>
        <taxon>rosids</taxon>
        <taxon>fabids</taxon>
        <taxon>Malpighiales</taxon>
        <taxon>Salicaceae</taxon>
        <taxon>Saliceae</taxon>
        <taxon>Populus</taxon>
    </lineage>
</organism>
<dbReference type="EMBL" id="RCHU02000008">
    <property type="protein sequence ID" value="KAL3582971.1"/>
    <property type="molecule type" value="Genomic_DNA"/>
</dbReference>
<dbReference type="Proteomes" id="UP000309997">
    <property type="component" value="Unassembled WGS sequence"/>
</dbReference>
<protein>
    <submittedName>
        <fullName evidence="1">Uncharacterized protein</fullName>
    </submittedName>
</protein>
<reference evidence="1 2" key="1">
    <citation type="journal article" date="2024" name="Plant Biotechnol. J.">
        <title>Genome and CRISPR/Cas9 system of a widespread forest tree (Populus alba) in the world.</title>
        <authorList>
            <person name="Liu Y.J."/>
            <person name="Jiang P.F."/>
            <person name="Han X.M."/>
            <person name="Li X.Y."/>
            <person name="Wang H.M."/>
            <person name="Wang Y.J."/>
            <person name="Wang X.X."/>
            <person name="Zeng Q.Y."/>
        </authorList>
    </citation>
    <scope>NUCLEOTIDE SEQUENCE [LARGE SCALE GENOMIC DNA]</scope>
    <source>
        <strain evidence="2">cv. PAL-ZL1</strain>
    </source>
</reference>
<accession>A0ACC4BX20</accession>
<sequence>MVKKTMEGSLSFCFSIGVPSKTAVALLLMTYCLLIVTTVGAASSLVVRLAPKAAILDLFAFRGVTFHNINSSSNCPWCKSSRYFFFFRNGPWIQVR</sequence>
<evidence type="ECO:0000313" key="2">
    <source>
        <dbReference type="Proteomes" id="UP000309997"/>
    </source>
</evidence>
<comment type="caution">
    <text evidence="1">The sequence shown here is derived from an EMBL/GenBank/DDBJ whole genome shotgun (WGS) entry which is preliminary data.</text>
</comment>
<evidence type="ECO:0000313" key="1">
    <source>
        <dbReference type="EMBL" id="KAL3582971.1"/>
    </source>
</evidence>
<gene>
    <name evidence="1" type="ORF">D5086_017303</name>
</gene>